<evidence type="ECO:0000313" key="1">
    <source>
        <dbReference type="EMBL" id="XBS22796.1"/>
    </source>
</evidence>
<dbReference type="AlphaFoldDB" id="A0AAU7P1J0"/>
<protein>
    <submittedName>
        <fullName evidence="1">Uncharacterized protein</fullName>
    </submittedName>
</protein>
<accession>A0AAU7P1J0</accession>
<keyword evidence="1" id="KW-0614">Plasmid</keyword>
<keyword evidence="2" id="KW-1185">Reference proteome</keyword>
<dbReference type="Proteomes" id="UP001225378">
    <property type="component" value="Plasmid unnamed2"/>
</dbReference>
<dbReference type="RefSeq" id="WP_349432840.1">
    <property type="nucleotide sequence ID" value="NZ_CP157744.1"/>
</dbReference>
<evidence type="ECO:0000313" key="2">
    <source>
        <dbReference type="Proteomes" id="UP001225378"/>
    </source>
</evidence>
<name>A0AAU7P1J0_9GAMM</name>
<organism evidence="1 2">
    <name type="scientific">Methylomarinum roseum</name>
    <dbReference type="NCBI Taxonomy" id="3067653"/>
    <lineage>
        <taxon>Bacteria</taxon>
        <taxon>Pseudomonadati</taxon>
        <taxon>Pseudomonadota</taxon>
        <taxon>Gammaproteobacteria</taxon>
        <taxon>Methylococcales</taxon>
        <taxon>Methylococcaceae</taxon>
        <taxon>Methylomarinum</taxon>
    </lineage>
</organism>
<gene>
    <name evidence="1" type="ORF">Q9L42_021045</name>
</gene>
<proteinExistence type="predicted"/>
<geneLocation type="plasmid" evidence="1 2">
    <name>unnamed2</name>
</geneLocation>
<dbReference type="KEGG" id="mech:Q9L42_021045"/>
<dbReference type="EMBL" id="CP157744">
    <property type="protein sequence ID" value="XBS22796.1"/>
    <property type="molecule type" value="Genomic_DNA"/>
</dbReference>
<sequence>MKKTVTTNPEADPDFQEYRQECLDIADEAAPYGEDLPLGGAGKDSFYDTPKTTDSINPVDLESDVVLDLKLEKKSAQQQFLELVNQKKGENVSSYMIGGTDVLNTAFGDLPMDMQKLLENNVGLDDIKRQYEAIPKKKVSEQEMTQEAIRRQQLLDGQSYKRRSQPAGAGAEAVAALINAPLVMGNAAQQAFKKRLSTWRQNSERSFENMLRAQSDKIDEAFDYLNTRSTMAGDKLHIMGMPDGTEKSDATKQFTERLSSQHPNAYSESDRMRMGQLHSMIQEYSSNIKKRAKRLSKQENGSQLVNELEQRFTDKIAKWQQESELFKLSDGSGLTDRLHEMVERLTLFFSELKNKILGFSNSQATHGIS</sequence>
<reference evidence="1 2" key="1">
    <citation type="journal article" date="2024" name="Microbiology">
        <title>Methylomarinum rosea sp. nov., a novel halophilic methanotrophic bacterium from the hypersaline Lake Elton.</title>
        <authorList>
            <person name="Suleimanov R.Z."/>
            <person name="Oshkin I.Y."/>
            <person name="Danilova O.V."/>
            <person name="Suzina N.E."/>
            <person name="Dedysh S.N."/>
        </authorList>
    </citation>
    <scope>NUCLEOTIDE SEQUENCE [LARGE SCALE GENOMIC DNA]</scope>
    <source>
        <strain evidence="1 2">Ch1-1</strain>
        <plasmid evidence="2">unnamed2</plasmid>
    </source>
</reference>